<sequence length="59" mass="7012">MTREEFWEKWNPCDCAEWGYTDWTNNHELCKEEMFKDLDALSECNCLSKKSLPGHIIQG</sequence>
<organism evidence="1">
    <name type="scientific">viral metagenome</name>
    <dbReference type="NCBI Taxonomy" id="1070528"/>
    <lineage>
        <taxon>unclassified sequences</taxon>
        <taxon>metagenomes</taxon>
        <taxon>organismal metagenomes</taxon>
    </lineage>
</organism>
<dbReference type="AlphaFoldDB" id="A0A6H2A1H0"/>
<name>A0A6H2A1H0_9ZZZZ</name>
<proteinExistence type="predicted"/>
<evidence type="ECO:0000313" key="1">
    <source>
        <dbReference type="EMBL" id="QJA53417.1"/>
    </source>
</evidence>
<gene>
    <name evidence="2" type="ORF">MM415B02428_0006</name>
    <name evidence="1" type="ORF">TM448A03507_0006</name>
</gene>
<evidence type="ECO:0000313" key="2">
    <source>
        <dbReference type="EMBL" id="QJA90185.1"/>
    </source>
</evidence>
<protein>
    <submittedName>
        <fullName evidence="1">Uncharacterized protein</fullName>
    </submittedName>
</protein>
<dbReference type="EMBL" id="MT142896">
    <property type="protein sequence ID" value="QJA90185.1"/>
    <property type="molecule type" value="Genomic_DNA"/>
</dbReference>
<dbReference type="EMBL" id="MT144420">
    <property type="protein sequence ID" value="QJA53417.1"/>
    <property type="molecule type" value="Genomic_DNA"/>
</dbReference>
<reference evidence="1" key="1">
    <citation type="submission" date="2020-03" db="EMBL/GenBank/DDBJ databases">
        <title>The deep terrestrial virosphere.</title>
        <authorList>
            <person name="Holmfeldt K."/>
            <person name="Nilsson E."/>
            <person name="Simone D."/>
            <person name="Lopez-Fernandez M."/>
            <person name="Wu X."/>
            <person name="de Brujin I."/>
            <person name="Lundin D."/>
            <person name="Andersson A."/>
            <person name="Bertilsson S."/>
            <person name="Dopson M."/>
        </authorList>
    </citation>
    <scope>NUCLEOTIDE SEQUENCE</scope>
    <source>
        <strain evidence="2">MM415B02428</strain>
        <strain evidence="1">TM448A03507</strain>
    </source>
</reference>
<accession>A0A6H2A1H0</accession>